<dbReference type="Pfam" id="PF22939">
    <property type="entry name" value="WHD_GPIID"/>
    <property type="match status" value="1"/>
</dbReference>
<organism evidence="7 8">
    <name type="scientific">Aspergillus nomiae NRRL (strain ATCC 15546 / NRRL 13137 / CBS 260.88 / M93)</name>
    <dbReference type="NCBI Taxonomy" id="1509407"/>
    <lineage>
        <taxon>Eukaryota</taxon>
        <taxon>Fungi</taxon>
        <taxon>Dikarya</taxon>
        <taxon>Ascomycota</taxon>
        <taxon>Pezizomycotina</taxon>
        <taxon>Eurotiomycetes</taxon>
        <taxon>Eurotiomycetidae</taxon>
        <taxon>Eurotiales</taxon>
        <taxon>Aspergillaceae</taxon>
        <taxon>Aspergillus</taxon>
        <taxon>Aspergillus subgen. Circumdati</taxon>
    </lineage>
</organism>
<dbReference type="GO" id="GO:0009116">
    <property type="term" value="P:nucleoside metabolic process"/>
    <property type="evidence" value="ECO:0007669"/>
    <property type="project" value="InterPro"/>
</dbReference>
<feature type="repeat" description="ANK" evidence="3">
    <location>
        <begin position="1098"/>
        <end position="1130"/>
    </location>
</feature>
<dbReference type="PANTHER" id="PTHR24161:SF121">
    <property type="entry name" value="M-PHASE PHOSPHOPROTEIN 8"/>
    <property type="match status" value="1"/>
</dbReference>
<gene>
    <name evidence="7" type="ORF">ANOM_008924</name>
</gene>
<evidence type="ECO:0000256" key="3">
    <source>
        <dbReference type="PROSITE-ProRule" id="PRU00023"/>
    </source>
</evidence>
<dbReference type="PRINTS" id="PR01415">
    <property type="entry name" value="ANKYRIN"/>
</dbReference>
<feature type="repeat" description="ANK" evidence="3">
    <location>
        <begin position="931"/>
        <end position="956"/>
    </location>
</feature>
<dbReference type="SUPFAM" id="SSF52540">
    <property type="entry name" value="P-loop containing nucleoside triphosphate hydrolases"/>
    <property type="match status" value="1"/>
</dbReference>
<comment type="caution">
    <text evidence="7">The sequence shown here is derived from an EMBL/GenBank/DDBJ whole genome shotgun (WGS) entry which is preliminary data.</text>
</comment>
<dbReference type="PANTHER" id="PTHR24161">
    <property type="entry name" value="ANK_REP_REGION DOMAIN-CONTAINING PROTEIN-RELATED"/>
    <property type="match status" value="1"/>
</dbReference>
<dbReference type="SUPFAM" id="SSF53167">
    <property type="entry name" value="Purine and uridine phosphorylases"/>
    <property type="match status" value="1"/>
</dbReference>
<keyword evidence="1" id="KW-0677">Repeat</keyword>
<keyword evidence="8" id="KW-1185">Reference proteome</keyword>
<evidence type="ECO:0000256" key="2">
    <source>
        <dbReference type="ARBA" id="ARBA00023043"/>
    </source>
</evidence>
<dbReference type="OrthoDB" id="1577640at2759"/>
<keyword evidence="2 3" id="KW-0040">ANK repeat</keyword>
<feature type="domain" description="Nucleoside phosphorylase" evidence="4">
    <location>
        <begin position="9"/>
        <end position="278"/>
    </location>
</feature>
<dbReference type="RefSeq" id="XP_015404146.1">
    <property type="nucleotide sequence ID" value="XM_015554180.1"/>
</dbReference>
<dbReference type="Pfam" id="PF01048">
    <property type="entry name" value="PNP_UDP_1"/>
    <property type="match status" value="1"/>
</dbReference>
<feature type="repeat" description="ANK" evidence="3">
    <location>
        <begin position="1197"/>
        <end position="1229"/>
    </location>
</feature>
<dbReference type="InterPro" id="IPR000845">
    <property type="entry name" value="Nucleoside_phosphorylase_d"/>
</dbReference>
<dbReference type="GeneID" id="26810728"/>
<dbReference type="InterPro" id="IPR027417">
    <property type="entry name" value="P-loop_NTPase"/>
</dbReference>
<dbReference type="Pfam" id="PF12796">
    <property type="entry name" value="Ank_2"/>
    <property type="match status" value="5"/>
</dbReference>
<dbReference type="EMBL" id="JNOM01000284">
    <property type="protein sequence ID" value="KNG83223.1"/>
    <property type="molecule type" value="Genomic_DNA"/>
</dbReference>
<feature type="repeat" description="ANK" evidence="3">
    <location>
        <begin position="999"/>
        <end position="1031"/>
    </location>
</feature>
<accession>A0A0L1IVK2</accession>
<evidence type="ECO:0000313" key="7">
    <source>
        <dbReference type="EMBL" id="KNG83223.1"/>
    </source>
</evidence>
<dbReference type="SMART" id="SM00248">
    <property type="entry name" value="ANK"/>
    <property type="match status" value="12"/>
</dbReference>
<dbReference type="InterPro" id="IPR056884">
    <property type="entry name" value="NPHP3-like_N"/>
</dbReference>
<dbReference type="PROSITE" id="PS50297">
    <property type="entry name" value="ANK_REP_REGION"/>
    <property type="match status" value="8"/>
</dbReference>
<feature type="domain" description="GPI inositol-deacylase winged helix" evidence="5">
    <location>
        <begin position="634"/>
        <end position="707"/>
    </location>
</feature>
<feature type="repeat" description="ANK" evidence="3">
    <location>
        <begin position="1164"/>
        <end position="1196"/>
    </location>
</feature>
<dbReference type="InterPro" id="IPR054471">
    <property type="entry name" value="GPIID_WHD"/>
</dbReference>
<evidence type="ECO:0000259" key="6">
    <source>
        <dbReference type="Pfam" id="PF24883"/>
    </source>
</evidence>
<name>A0A0L1IVK2_ASPN3</name>
<feature type="domain" description="Nephrocystin 3-like N-terminal" evidence="6">
    <location>
        <begin position="374"/>
        <end position="517"/>
    </location>
</feature>
<dbReference type="Gene3D" id="1.25.40.20">
    <property type="entry name" value="Ankyrin repeat-containing domain"/>
    <property type="match status" value="4"/>
</dbReference>
<feature type="repeat" description="ANK" evidence="3">
    <location>
        <begin position="1032"/>
        <end position="1064"/>
    </location>
</feature>
<evidence type="ECO:0000256" key="1">
    <source>
        <dbReference type="ARBA" id="ARBA00022737"/>
    </source>
</evidence>
<feature type="repeat" description="ANK" evidence="3">
    <location>
        <begin position="965"/>
        <end position="997"/>
    </location>
</feature>
<evidence type="ECO:0000313" key="8">
    <source>
        <dbReference type="Proteomes" id="UP000037505"/>
    </source>
</evidence>
<protein>
    <submittedName>
        <fullName evidence="7">Putative ankyrin repeat-containing protein</fullName>
    </submittedName>
</protein>
<dbReference type="STRING" id="1509407.A0A0L1IVK2"/>
<dbReference type="InterPro" id="IPR002110">
    <property type="entry name" value="Ankyrin_rpt"/>
</dbReference>
<dbReference type="Gene3D" id="3.40.50.1580">
    <property type="entry name" value="Nucleoside phosphorylase domain"/>
    <property type="match status" value="1"/>
</dbReference>
<dbReference type="InterPro" id="IPR035994">
    <property type="entry name" value="Nucleoside_phosphorylase_sf"/>
</dbReference>
<dbReference type="SUPFAM" id="SSF48403">
    <property type="entry name" value="Ankyrin repeat"/>
    <property type="match status" value="2"/>
</dbReference>
<proteinExistence type="predicted"/>
<reference evidence="7 8" key="1">
    <citation type="submission" date="2014-06" db="EMBL/GenBank/DDBJ databases">
        <title>The Genome of the Aflatoxigenic Filamentous Fungus Aspergillus nomius.</title>
        <authorList>
            <person name="Moore M.G."/>
            <person name="Shannon B.M."/>
            <person name="Brian M.M."/>
        </authorList>
    </citation>
    <scope>NUCLEOTIDE SEQUENCE [LARGE SCALE GENOMIC DNA]</scope>
    <source>
        <strain evidence="7 8">NRRL 13137</strain>
    </source>
</reference>
<feature type="repeat" description="ANK" evidence="3">
    <location>
        <begin position="1131"/>
        <end position="1163"/>
    </location>
</feature>
<dbReference type="PROSITE" id="PS50088">
    <property type="entry name" value="ANK_REPEAT"/>
    <property type="match status" value="10"/>
</dbReference>
<evidence type="ECO:0000259" key="4">
    <source>
        <dbReference type="Pfam" id="PF01048"/>
    </source>
</evidence>
<evidence type="ECO:0000259" key="5">
    <source>
        <dbReference type="Pfam" id="PF22939"/>
    </source>
</evidence>
<feature type="repeat" description="ANK" evidence="3">
    <location>
        <begin position="1231"/>
        <end position="1263"/>
    </location>
</feature>
<sequence length="1332" mass="148447">MLDEKHPNLPTKPTDDNTYILGRIYDHNIVIACLRSGVYGTTSAATLATQMQSTFQSIRFFLMVGIGGGAPSEKVDIRLGDVVVSNPTRDFGGVIQYDYGKTVSGGRFERTGVLNKPLPVLLTAVSRLKAAHLSMPNKIPTLLSEMLARNPMMRKSFTYRGADQDLLFDSEYDHCGSENTCDNCDNTRLVTRPARLTYDPIIHYGLIASGNQVVKHGRTRDKLAREIGILCFEMEAAGLMDDFQCLVIRGICDYSDSHKNKQWQQYAAATAAAYAKELLSVVHTSQVADTPPPRSDLSYYNGKLPFGGEHATGVTVRRNDDQDYETLLEQISSYDYRKVHRRLSQKRLVGTTQCFLIIRISKRGSLTRVFPLYVGSGKTIIATAVVEAALYRYSENRSPTVFFYCENEYHRSLDGSYILSSCIKQLCDFLHTTSRPYPEDVKTEIRKFFGPKPIQPDFEDLKYIFNRLFHSVPDAVYIIDGLDVLSQNHGKALLGLIQSLFCFSRPPQGSRILLLSRDQVPGYINIATFMPGIRQISTSGNVMEDIESYIEASIIDKTMCRKLTDDAVLVEDIKRTLLTKSSGMFLWVHLQLEILWDTCYTDAGIRSALATLPKGLEETYGRCIDRINLQDSYALKVLKWVSFGTRSLHIDELREAVSFDLGDTGWIAEKIPQKDVVIGCCANLIVIDPTDNCVRFAHHSVKQYLDKYQGREVQAKRIREYPNTEQGDLECGELCVTYLSFSDFSLQLSKQSAERAAIEIPQPALLARPVLRLGLTKPFLPLFRKKNQCISVSFRTIRTMSTPDRTRYKFLDYAVTNWALHTKRIPHTSVVWDKFKALATCFNETWNFHPWVPGGRSKDSHLHGLFGWAVKEPHERLLSIALAAGPVLQRVCDLPLVGERLPALHVASKFGYGGIVEILLDFCNVNVSDEEGYTALHHAANRGHIEICRLLLSANSVKVDAVSKSLCTPLWLAASNGHREVVSLLVEHQSNTEAKGRSPGQTALSQAARNGHYGVVELLLEKGADLESKDIDGRTPLSWAVKCRHEAIMKLLLEKGAEPKSQDIDVPSLVLWASENGHEVAMSMLSSHVGQLDFEDYKNRTSLSWAAENGYEVVVKLLVDKGVYLETKDNRGRAPLFLAVQNGNEAVINLLIDRGADLETKNNIGETSLVYAAKNGHEAVVKLLIDRGADLEAKGIFGQTPLFYAAENGHEEVVKLLVDRGAYLEAKHSRSGRTPLSWAAGNGHEAVVKLLIDRDADLEAKKGADLEAKGIFGQTPLFYAVQHGHEAVVKLLVDKGADRNAKDIDGETLLSLAARRGQDVVVQFLRSHDTLT</sequence>
<dbReference type="InterPro" id="IPR036770">
    <property type="entry name" value="Ankyrin_rpt-contain_sf"/>
</dbReference>
<dbReference type="GO" id="GO:0019706">
    <property type="term" value="F:protein-cysteine S-palmitoyltransferase activity"/>
    <property type="evidence" value="ECO:0007669"/>
    <property type="project" value="UniProtKB-EC"/>
</dbReference>
<dbReference type="Proteomes" id="UP000037505">
    <property type="component" value="Unassembled WGS sequence"/>
</dbReference>
<dbReference type="Pfam" id="PF24883">
    <property type="entry name" value="NPHP3_N"/>
    <property type="match status" value="1"/>
</dbReference>
<feature type="repeat" description="ANK" evidence="3">
    <location>
        <begin position="1272"/>
        <end position="1304"/>
    </location>
</feature>